<dbReference type="Pfam" id="PF13416">
    <property type="entry name" value="SBP_bac_8"/>
    <property type="match status" value="1"/>
</dbReference>
<keyword evidence="4" id="KW-0574">Periplasm</keyword>
<dbReference type="AlphaFoldDB" id="A0A2A6FP78"/>
<evidence type="ECO:0000256" key="4">
    <source>
        <dbReference type="ARBA" id="ARBA00022764"/>
    </source>
</evidence>
<name>A0A2A6FP78_9MICO</name>
<keyword evidence="2" id="KW-0813">Transport</keyword>
<sequence>MMRELVAQARKSQLTRRALLGGAGAAAAALALAACSPSGSAKSSGPKAATDTSATDKKLDFSNWSGYMDTDDKGAYPTLEAFGKRTGIKVNYQVAIDDNNTFYGKVKDQLALGKDIGADAVCLTDWMVARWIRLGYTQEFNLSNIPNAKNLNPQLVNVDFDPGRKHSLPWQGGFAGICWNKEAIPGGLKSIDDLWKPELKGRVTVLSEMRDTVGLLLLQAGIDPASQWKETDFDNAIEVLRKQLSSGQIRNIKGNSYLEDLKSGDALAAICWSGDITSLNGEAGNKWEFALPEAGTMIWNDNYLVPIGSSHKTNAEALINYYYDPEVAAQLAAYVQYITPVQGAREVAEKTDPELASNPLIFPSQETLKNAHVFRSLTTAEEQKYQAAFSALALGQ</sequence>
<dbReference type="GO" id="GO:0015846">
    <property type="term" value="P:polyamine transport"/>
    <property type="evidence" value="ECO:0007669"/>
    <property type="project" value="InterPro"/>
</dbReference>
<keyword evidence="3 5" id="KW-0732">Signal</keyword>
<evidence type="ECO:0000256" key="3">
    <source>
        <dbReference type="ARBA" id="ARBA00022729"/>
    </source>
</evidence>
<comment type="subcellular location">
    <subcellularLocation>
        <location evidence="1">Periplasm</location>
    </subcellularLocation>
</comment>
<feature type="chain" id="PRO_5039496794" evidence="5">
    <location>
        <begin position="34"/>
        <end position="396"/>
    </location>
</feature>
<accession>A0A2A6FP78</accession>
<evidence type="ECO:0000256" key="1">
    <source>
        <dbReference type="ARBA" id="ARBA00004418"/>
    </source>
</evidence>
<organism evidence="6 7">
    <name type="scientific">Candidatus Lumbricidiphila eiseniae</name>
    <dbReference type="NCBI Taxonomy" id="1969409"/>
    <lineage>
        <taxon>Bacteria</taxon>
        <taxon>Bacillati</taxon>
        <taxon>Actinomycetota</taxon>
        <taxon>Actinomycetes</taxon>
        <taxon>Micrococcales</taxon>
        <taxon>Microbacteriaceae</taxon>
        <taxon>Candidatus Lumbricidiphila</taxon>
    </lineage>
</organism>
<dbReference type="Proteomes" id="UP000219994">
    <property type="component" value="Unassembled WGS sequence"/>
</dbReference>
<dbReference type="GO" id="GO:0042597">
    <property type="term" value="C:periplasmic space"/>
    <property type="evidence" value="ECO:0007669"/>
    <property type="project" value="UniProtKB-SubCell"/>
</dbReference>
<dbReference type="InterPro" id="IPR006311">
    <property type="entry name" value="TAT_signal"/>
</dbReference>
<proteinExistence type="predicted"/>
<evidence type="ECO:0000313" key="6">
    <source>
        <dbReference type="EMBL" id="PDQ34694.1"/>
    </source>
</evidence>
<gene>
    <name evidence="6" type="ORF">B5766_10180</name>
</gene>
<protein>
    <submittedName>
        <fullName evidence="6">Polyamine ABC transporter substrate-binding protein</fullName>
    </submittedName>
</protein>
<dbReference type="InterPro" id="IPR006059">
    <property type="entry name" value="SBP"/>
</dbReference>
<dbReference type="InterPro" id="IPR001188">
    <property type="entry name" value="Sperm_putr-bd"/>
</dbReference>
<dbReference type="PANTHER" id="PTHR30222:SF17">
    <property type="entry name" value="SPERMIDINE_PUTRESCINE-BINDING PERIPLASMIC PROTEIN"/>
    <property type="match status" value="1"/>
</dbReference>
<dbReference type="SUPFAM" id="SSF53850">
    <property type="entry name" value="Periplasmic binding protein-like II"/>
    <property type="match status" value="1"/>
</dbReference>
<dbReference type="PROSITE" id="PS51318">
    <property type="entry name" value="TAT"/>
    <property type="match status" value="1"/>
</dbReference>
<comment type="caution">
    <text evidence="6">The sequence shown here is derived from an EMBL/GenBank/DDBJ whole genome shotgun (WGS) entry which is preliminary data.</text>
</comment>
<reference evidence="7" key="1">
    <citation type="submission" date="2017-03" db="EMBL/GenBank/DDBJ databases">
        <authorList>
            <person name="Lund M.B."/>
        </authorList>
    </citation>
    <scope>NUCLEOTIDE SEQUENCE [LARGE SCALE GENOMIC DNA]</scope>
</reference>
<evidence type="ECO:0000256" key="5">
    <source>
        <dbReference type="SAM" id="SignalP"/>
    </source>
</evidence>
<evidence type="ECO:0000313" key="7">
    <source>
        <dbReference type="Proteomes" id="UP000219994"/>
    </source>
</evidence>
<dbReference type="PROSITE" id="PS51257">
    <property type="entry name" value="PROKAR_LIPOPROTEIN"/>
    <property type="match status" value="1"/>
</dbReference>
<dbReference type="Gene3D" id="3.40.190.10">
    <property type="entry name" value="Periplasmic binding protein-like II"/>
    <property type="match status" value="2"/>
</dbReference>
<feature type="signal peptide" evidence="5">
    <location>
        <begin position="1"/>
        <end position="33"/>
    </location>
</feature>
<dbReference type="GO" id="GO:0019808">
    <property type="term" value="F:polyamine binding"/>
    <property type="evidence" value="ECO:0007669"/>
    <property type="project" value="InterPro"/>
</dbReference>
<dbReference type="PRINTS" id="PR00909">
    <property type="entry name" value="SPERMDNBNDNG"/>
</dbReference>
<dbReference type="PANTHER" id="PTHR30222">
    <property type="entry name" value="SPERMIDINE/PUTRESCINE-BINDING PERIPLASMIC PROTEIN"/>
    <property type="match status" value="1"/>
</dbReference>
<evidence type="ECO:0000256" key="2">
    <source>
        <dbReference type="ARBA" id="ARBA00022448"/>
    </source>
</evidence>
<dbReference type="CDD" id="cd13590">
    <property type="entry name" value="PBP2_PotD_PotF_like"/>
    <property type="match status" value="1"/>
</dbReference>
<dbReference type="EMBL" id="NAEP01000049">
    <property type="protein sequence ID" value="PDQ34694.1"/>
    <property type="molecule type" value="Genomic_DNA"/>
</dbReference>